<evidence type="ECO:0000256" key="1">
    <source>
        <dbReference type="ARBA" id="ARBA00022821"/>
    </source>
</evidence>
<name>A0AAD9WPR2_9ROSI</name>
<dbReference type="PANTHER" id="PTHR33463:SF187">
    <property type="entry name" value="AND NB-ARC DOMAIN DISEASE RESISTANCE PROTEIN, PUTATIVE-RELATED"/>
    <property type="match status" value="1"/>
</dbReference>
<protein>
    <recommendedName>
        <fullName evidence="4">Disease resistance protein</fullName>
    </recommendedName>
</protein>
<comment type="caution">
    <text evidence="2">The sequence shown here is derived from an EMBL/GenBank/DDBJ whole genome shotgun (WGS) entry which is preliminary data.</text>
</comment>
<sequence>MNELQSRKEDIELRLNVELQLGKKPRKEVENWLEKAGKAISESQAIEDRVRKVNYLSRASVGREIDGKIQEMIEVHNQGSFPNSLVIAAPSDSVVTLPTPELVGETTVKEKNWAYLMGYSVCKIGVCGMKGIGKTTIMKHIHDDLLKEINLIK</sequence>
<dbReference type="Gene3D" id="3.40.50.300">
    <property type="entry name" value="P-loop containing nucleotide triphosphate hydrolases"/>
    <property type="match status" value="1"/>
</dbReference>
<evidence type="ECO:0000313" key="3">
    <source>
        <dbReference type="Proteomes" id="UP001280121"/>
    </source>
</evidence>
<dbReference type="EMBL" id="JANJYI010000008">
    <property type="protein sequence ID" value="KAK2639164.1"/>
    <property type="molecule type" value="Genomic_DNA"/>
</dbReference>
<gene>
    <name evidence="2" type="ORF">Ddye_026959</name>
</gene>
<dbReference type="PANTHER" id="PTHR33463">
    <property type="entry name" value="NB-ARC DOMAIN-CONTAINING PROTEIN-RELATED"/>
    <property type="match status" value="1"/>
</dbReference>
<evidence type="ECO:0000313" key="2">
    <source>
        <dbReference type="EMBL" id="KAK2639164.1"/>
    </source>
</evidence>
<proteinExistence type="predicted"/>
<keyword evidence="1" id="KW-0611">Plant defense</keyword>
<organism evidence="2 3">
    <name type="scientific">Dipteronia dyeriana</name>
    <dbReference type="NCBI Taxonomy" id="168575"/>
    <lineage>
        <taxon>Eukaryota</taxon>
        <taxon>Viridiplantae</taxon>
        <taxon>Streptophyta</taxon>
        <taxon>Embryophyta</taxon>
        <taxon>Tracheophyta</taxon>
        <taxon>Spermatophyta</taxon>
        <taxon>Magnoliopsida</taxon>
        <taxon>eudicotyledons</taxon>
        <taxon>Gunneridae</taxon>
        <taxon>Pentapetalae</taxon>
        <taxon>rosids</taxon>
        <taxon>malvids</taxon>
        <taxon>Sapindales</taxon>
        <taxon>Sapindaceae</taxon>
        <taxon>Hippocastanoideae</taxon>
        <taxon>Acereae</taxon>
        <taxon>Dipteronia</taxon>
    </lineage>
</organism>
<keyword evidence="3" id="KW-1185">Reference proteome</keyword>
<reference evidence="2" key="1">
    <citation type="journal article" date="2023" name="Plant J.">
        <title>Genome sequences and population genomics provide insights into the demographic history, inbreeding, and mutation load of two 'living fossil' tree species of Dipteronia.</title>
        <authorList>
            <person name="Feng Y."/>
            <person name="Comes H.P."/>
            <person name="Chen J."/>
            <person name="Zhu S."/>
            <person name="Lu R."/>
            <person name="Zhang X."/>
            <person name="Li P."/>
            <person name="Qiu J."/>
            <person name="Olsen K.M."/>
            <person name="Qiu Y."/>
        </authorList>
    </citation>
    <scope>NUCLEOTIDE SEQUENCE</scope>
    <source>
        <strain evidence="2">KIB01</strain>
    </source>
</reference>
<dbReference type="Proteomes" id="UP001280121">
    <property type="component" value="Unassembled WGS sequence"/>
</dbReference>
<accession>A0AAD9WPR2</accession>
<dbReference type="SUPFAM" id="SSF52540">
    <property type="entry name" value="P-loop containing nucleoside triphosphate hydrolases"/>
    <property type="match status" value="1"/>
</dbReference>
<dbReference type="AlphaFoldDB" id="A0AAD9WPR2"/>
<dbReference type="InterPro" id="IPR027417">
    <property type="entry name" value="P-loop_NTPase"/>
</dbReference>
<dbReference type="InterPro" id="IPR050905">
    <property type="entry name" value="Plant_NBS-LRR"/>
</dbReference>
<evidence type="ECO:0008006" key="4">
    <source>
        <dbReference type="Google" id="ProtNLM"/>
    </source>
</evidence>